<evidence type="ECO:0000259" key="9">
    <source>
        <dbReference type="Pfam" id="PF10513"/>
    </source>
</evidence>
<keyword evidence="11" id="KW-1185">Reference proteome</keyword>
<feature type="compositionally biased region" description="Polar residues" evidence="8">
    <location>
        <begin position="164"/>
        <end position="185"/>
    </location>
</feature>
<evidence type="ECO:0000256" key="3">
    <source>
        <dbReference type="ARBA" id="ARBA00023015"/>
    </source>
</evidence>
<evidence type="ECO:0000256" key="8">
    <source>
        <dbReference type="SAM" id="MobiDB-lite"/>
    </source>
</evidence>
<dbReference type="Proteomes" id="UP000183567">
    <property type="component" value="Unassembled WGS sequence"/>
</dbReference>
<evidence type="ECO:0000313" key="10">
    <source>
        <dbReference type="EMBL" id="OJA18257.1"/>
    </source>
</evidence>
<dbReference type="InterPro" id="IPR019542">
    <property type="entry name" value="Enhancer_polycomb-like_N"/>
</dbReference>
<proteinExistence type="inferred from homology"/>
<dbReference type="STRING" id="180088.A0A1J8QXX9"/>
<dbReference type="Pfam" id="PF10513">
    <property type="entry name" value="EPL1"/>
    <property type="match status" value="1"/>
</dbReference>
<keyword evidence="5 7" id="KW-0539">Nucleus</keyword>
<dbReference type="GO" id="GO:0006357">
    <property type="term" value="P:regulation of transcription by RNA polymerase II"/>
    <property type="evidence" value="ECO:0007669"/>
    <property type="project" value="InterPro"/>
</dbReference>
<dbReference type="AlphaFoldDB" id="A0A1J8QXX9"/>
<dbReference type="InterPro" id="IPR024943">
    <property type="entry name" value="Enhancer_polycomb"/>
</dbReference>
<feature type="compositionally biased region" description="Polar residues" evidence="8">
    <location>
        <begin position="764"/>
        <end position="793"/>
    </location>
</feature>
<keyword evidence="3 7" id="KW-0805">Transcription regulation</keyword>
<evidence type="ECO:0000256" key="7">
    <source>
        <dbReference type="RuleBase" id="RU361124"/>
    </source>
</evidence>
<dbReference type="GO" id="GO:0035267">
    <property type="term" value="C:NuA4 histone acetyltransferase complex"/>
    <property type="evidence" value="ECO:0007669"/>
    <property type="project" value="InterPro"/>
</dbReference>
<feature type="region of interest" description="Disordered" evidence="8">
    <location>
        <begin position="695"/>
        <end position="750"/>
    </location>
</feature>
<feature type="region of interest" description="Disordered" evidence="8">
    <location>
        <begin position="764"/>
        <end position="798"/>
    </location>
</feature>
<evidence type="ECO:0000256" key="2">
    <source>
        <dbReference type="ARBA" id="ARBA00008035"/>
    </source>
</evidence>
<evidence type="ECO:0000256" key="6">
    <source>
        <dbReference type="ARBA" id="ARBA00025513"/>
    </source>
</evidence>
<name>A0A1J8QXX9_9AGAM</name>
<comment type="similarity">
    <text evidence="2 7">Belongs to the enhancer of polycomb family.</text>
</comment>
<feature type="compositionally biased region" description="Polar residues" evidence="8">
    <location>
        <begin position="944"/>
        <end position="957"/>
    </location>
</feature>
<feature type="compositionally biased region" description="Pro residues" evidence="8">
    <location>
        <begin position="960"/>
        <end position="982"/>
    </location>
</feature>
<comment type="subcellular location">
    <subcellularLocation>
        <location evidence="1 7">Nucleus</location>
    </subcellularLocation>
</comment>
<gene>
    <name evidence="10" type="ORF">AZE42_05818</name>
</gene>
<comment type="caution">
    <text evidence="10">The sequence shown here is derived from an EMBL/GenBank/DDBJ whole genome shotgun (WGS) entry which is preliminary data.</text>
</comment>
<accession>A0A1J8QXX9</accession>
<dbReference type="OrthoDB" id="435275at2759"/>
<dbReference type="GO" id="GO:0005634">
    <property type="term" value="C:nucleus"/>
    <property type="evidence" value="ECO:0007669"/>
    <property type="project" value="UniProtKB-SubCell"/>
</dbReference>
<feature type="compositionally biased region" description="Polar residues" evidence="8">
    <location>
        <begin position="916"/>
        <end position="932"/>
    </location>
</feature>
<dbReference type="EMBL" id="LVVM01001566">
    <property type="protein sequence ID" value="OJA18257.1"/>
    <property type="molecule type" value="Genomic_DNA"/>
</dbReference>
<evidence type="ECO:0000256" key="4">
    <source>
        <dbReference type="ARBA" id="ARBA00023163"/>
    </source>
</evidence>
<evidence type="ECO:0000256" key="5">
    <source>
        <dbReference type="ARBA" id="ARBA00023242"/>
    </source>
</evidence>
<protein>
    <recommendedName>
        <fullName evidence="7">Enhancer of polycomb-like protein</fullName>
    </recommendedName>
</protein>
<evidence type="ECO:0000256" key="1">
    <source>
        <dbReference type="ARBA" id="ARBA00004123"/>
    </source>
</evidence>
<feature type="domain" description="Enhancer of polycomb-like N-terminal" evidence="9">
    <location>
        <begin position="15"/>
        <end position="215"/>
    </location>
</feature>
<feature type="compositionally biased region" description="Polar residues" evidence="8">
    <location>
        <begin position="889"/>
        <end position="899"/>
    </location>
</feature>
<comment type="function">
    <text evidence="6">Component of the NuA4 histone acetyltransferase complex which is involved in transcriptional activation of selected genes principally by acetylation of nucleosomal histone H4 and H2A. The NuA4 complex is also involved in DNA repair. Involved in gene silencing by neighboring heterochromatin, blockage of the silencing spreading along the chromosome, and required for cell cycle progression through G2/M.</text>
</comment>
<organism evidence="10 11">
    <name type="scientific">Rhizopogon vesiculosus</name>
    <dbReference type="NCBI Taxonomy" id="180088"/>
    <lineage>
        <taxon>Eukaryota</taxon>
        <taxon>Fungi</taxon>
        <taxon>Dikarya</taxon>
        <taxon>Basidiomycota</taxon>
        <taxon>Agaricomycotina</taxon>
        <taxon>Agaricomycetes</taxon>
        <taxon>Agaricomycetidae</taxon>
        <taxon>Boletales</taxon>
        <taxon>Suillineae</taxon>
        <taxon>Rhizopogonaceae</taxon>
        <taxon>Rhizopogon</taxon>
    </lineage>
</organism>
<feature type="compositionally biased region" description="Polar residues" evidence="8">
    <location>
        <begin position="714"/>
        <end position="742"/>
    </location>
</feature>
<feature type="region of interest" description="Disordered" evidence="8">
    <location>
        <begin position="157"/>
        <end position="196"/>
    </location>
</feature>
<feature type="compositionally biased region" description="Low complexity" evidence="8">
    <location>
        <begin position="983"/>
        <end position="1004"/>
    </location>
</feature>
<evidence type="ECO:0000313" key="11">
    <source>
        <dbReference type="Proteomes" id="UP000183567"/>
    </source>
</evidence>
<keyword evidence="4 7" id="KW-0804">Transcription</keyword>
<reference evidence="10 11" key="1">
    <citation type="submission" date="2016-03" db="EMBL/GenBank/DDBJ databases">
        <title>Comparative genomics of the ectomycorrhizal sister species Rhizopogon vinicolor and Rhizopogon vesiculosus (Basidiomycota: Boletales) reveals a divergence of the mating type B locus.</title>
        <authorList>
            <person name="Mujic A.B."/>
            <person name="Kuo A."/>
            <person name="Tritt A."/>
            <person name="Lipzen A."/>
            <person name="Chen C."/>
            <person name="Johnson J."/>
            <person name="Sharma A."/>
            <person name="Barry K."/>
            <person name="Grigoriev I.V."/>
            <person name="Spatafora J.W."/>
        </authorList>
    </citation>
    <scope>NUCLEOTIDE SEQUENCE [LARGE SCALE GENOMIC DNA]</scope>
    <source>
        <strain evidence="10 11">AM-OR11-056</strain>
    </source>
</reference>
<feature type="region of interest" description="Disordered" evidence="8">
    <location>
        <begin position="876"/>
        <end position="1004"/>
    </location>
</feature>
<dbReference type="PANTHER" id="PTHR14898">
    <property type="entry name" value="ENHANCER OF POLYCOMB"/>
    <property type="match status" value="1"/>
</dbReference>
<sequence>MPRNPNLGTSTLRNRNRVTNKTRLKVIQGSIDADPLVVDEDEEKARIISTAGVDAEDANEHHLQAVLSAASHRHQSVARSTRSGEKAAAPAAYIPTPDSTGIVDNYEELYPPHRWEDPGAYIRSSETVEEAVSGALVDAFTYYMDERDKEWLDRNNEEARGEGTSAQGALSASGTTTRSGLSQRSAKAKGKEPESTQPITITEDEFELVMGIFEKVTHDTTEFLHHGLESGMTFPPFSDYQEVFSSPLPPSMFATFTVPTWIPQPAQLLRLAKVIYPYWRDRRVERKGHRIIPDLNFDESDVPNESYICFRRREIKAVRKTRASQATSSDKLLRLQNELTQGLELARSLLSRENLKRDYTQQTLQVWDKRFEFAELKRKFPSLGTKEDEELLLDKERVVKKPKIEPPRITGLKIRTRDSGDPGSPAVAVEASIRPRERLGLINAAMERDLASQKERDHGYEDMVDNPYQRPAYPFPRRHWKAIFPTARSSTPSPNVADEEPDRIRYVRHRLTRLGNAALDRRNAFMRRLGIRGEDHAFTRRRTLARSVDTIVSEEEEKEAAARLRERWRFDQDDEPTVGPEGADEQDRILIDDYDPKYLRHMMTLLSDQDHQALSTDNTLVVSMDGRQHTVSPYRLGAQPQYVRRDQHGVQRVYPGGMPLSATRPVPGGIPMPNGVPISMQAHVKAMQPPPAIPQMRISSNGGTRPSGVGSIVSPGTTSAAIQSSPPRTTSSTNGVNGNHTGSVVPDGDSVRLIAAPNGITVNSTTSVNGSHQSMDVQMSSAETPQSNQTSSPARPKADQVAVSVPLSNYHIPMNGYLPNGAVPRQSNGFTMQQMHKMGFAQTADGRPAQVPYAGHLPNGTHFNVQLAGGANLNIKLPQGRQWPGVASPHQQPPAQTGQDGVPGPPSPHVAHGNLPTRTSSANGTRTMNRAGSISVPPQVGQLLPNQYIMSPHMQHNSPSPLPSSVPLPSHQSPPRPPPPTPTMKMASPSLQHQQVVQSSQGGY</sequence>